<protein>
    <submittedName>
        <fullName evidence="7">RNA polymerase, sigma-24 subunit, ECF subfamily</fullName>
    </submittedName>
</protein>
<evidence type="ECO:0000256" key="2">
    <source>
        <dbReference type="ARBA" id="ARBA00023015"/>
    </source>
</evidence>
<evidence type="ECO:0000259" key="5">
    <source>
        <dbReference type="Pfam" id="PF04542"/>
    </source>
</evidence>
<accession>D2R1X7</accession>
<dbReference type="SUPFAM" id="SSF88659">
    <property type="entry name" value="Sigma3 and sigma4 domains of RNA polymerase sigma factors"/>
    <property type="match status" value="1"/>
</dbReference>
<keyword evidence="4" id="KW-0804">Transcription</keyword>
<dbReference type="eggNOG" id="COG1595">
    <property type="taxonomic scope" value="Bacteria"/>
</dbReference>
<dbReference type="Pfam" id="PF04542">
    <property type="entry name" value="Sigma70_r2"/>
    <property type="match status" value="1"/>
</dbReference>
<dbReference type="STRING" id="530564.Psta_3934"/>
<dbReference type="InterPro" id="IPR007627">
    <property type="entry name" value="RNA_pol_sigma70_r2"/>
</dbReference>
<dbReference type="Pfam" id="PF08281">
    <property type="entry name" value="Sigma70_r4_2"/>
    <property type="match status" value="1"/>
</dbReference>
<reference evidence="7 8" key="1">
    <citation type="journal article" date="2009" name="Stand. Genomic Sci.">
        <title>Complete genome sequence of Pirellula staleyi type strain (ATCC 27377).</title>
        <authorList>
            <person name="Clum A."/>
            <person name="Tindall B.J."/>
            <person name="Sikorski J."/>
            <person name="Ivanova N."/>
            <person name="Mavrommatis K."/>
            <person name="Lucas S."/>
            <person name="Glavina del Rio T."/>
            <person name="Nolan M."/>
            <person name="Chen F."/>
            <person name="Tice H."/>
            <person name="Pitluck S."/>
            <person name="Cheng J.F."/>
            <person name="Chertkov O."/>
            <person name="Brettin T."/>
            <person name="Han C."/>
            <person name="Detter J.C."/>
            <person name="Kuske C."/>
            <person name="Bruce D."/>
            <person name="Goodwin L."/>
            <person name="Ovchinikova G."/>
            <person name="Pati A."/>
            <person name="Mikhailova N."/>
            <person name="Chen A."/>
            <person name="Palaniappan K."/>
            <person name="Land M."/>
            <person name="Hauser L."/>
            <person name="Chang Y.J."/>
            <person name="Jeffries C.D."/>
            <person name="Chain P."/>
            <person name="Rohde M."/>
            <person name="Goker M."/>
            <person name="Bristow J."/>
            <person name="Eisen J.A."/>
            <person name="Markowitz V."/>
            <person name="Hugenholtz P."/>
            <person name="Kyrpides N.C."/>
            <person name="Klenk H.P."/>
            <person name="Lapidus A."/>
        </authorList>
    </citation>
    <scope>NUCLEOTIDE SEQUENCE [LARGE SCALE GENOMIC DNA]</scope>
    <source>
        <strain evidence="8">ATCC 27377 / DSM 6068 / ICPB 4128</strain>
    </source>
</reference>
<dbReference type="PANTHER" id="PTHR43133">
    <property type="entry name" value="RNA POLYMERASE ECF-TYPE SIGMA FACTO"/>
    <property type="match status" value="1"/>
</dbReference>
<evidence type="ECO:0000256" key="1">
    <source>
        <dbReference type="ARBA" id="ARBA00010641"/>
    </source>
</evidence>
<dbReference type="InterPro" id="IPR014284">
    <property type="entry name" value="RNA_pol_sigma-70_dom"/>
</dbReference>
<dbReference type="GO" id="GO:0003677">
    <property type="term" value="F:DNA binding"/>
    <property type="evidence" value="ECO:0007669"/>
    <property type="project" value="InterPro"/>
</dbReference>
<name>D2R1X7_PIRSD</name>
<dbReference type="NCBIfam" id="TIGR02937">
    <property type="entry name" value="sigma70-ECF"/>
    <property type="match status" value="1"/>
</dbReference>
<comment type="similarity">
    <text evidence="1">Belongs to the sigma-70 factor family. ECF subfamily.</text>
</comment>
<dbReference type="InterPro" id="IPR013324">
    <property type="entry name" value="RNA_pol_sigma_r3/r4-like"/>
</dbReference>
<evidence type="ECO:0000259" key="6">
    <source>
        <dbReference type="Pfam" id="PF08281"/>
    </source>
</evidence>
<dbReference type="AlphaFoldDB" id="D2R1X7"/>
<dbReference type="InterPro" id="IPR013249">
    <property type="entry name" value="RNA_pol_sigma70_r4_t2"/>
</dbReference>
<dbReference type="InterPro" id="IPR036388">
    <property type="entry name" value="WH-like_DNA-bd_sf"/>
</dbReference>
<dbReference type="OrthoDB" id="9797134at2"/>
<feature type="domain" description="RNA polymerase sigma factor 70 region 4 type 2" evidence="6">
    <location>
        <begin position="112"/>
        <end position="164"/>
    </location>
</feature>
<dbReference type="GO" id="GO:0006352">
    <property type="term" value="P:DNA-templated transcription initiation"/>
    <property type="evidence" value="ECO:0007669"/>
    <property type="project" value="InterPro"/>
</dbReference>
<sequence length="177" mass="20097">MAGEQVSSLDFDAIVRDTQSHIRAYIAGMGVPRHDVDDIAQDVYVELYRFFDRVPAEVEMKQWLKGIARNLSLNYFRKTSRKSRLQREALVELFLRAEQDGSPGFAELPMRGALDKCYDKLTADSRRLLALKYEQELSSSAMAERLSSTAEAVRVALFRVRATLKDCISRSLASQKS</sequence>
<dbReference type="EMBL" id="CP001848">
    <property type="protein sequence ID" value="ADB18588.1"/>
    <property type="molecule type" value="Genomic_DNA"/>
</dbReference>
<evidence type="ECO:0000313" key="8">
    <source>
        <dbReference type="Proteomes" id="UP000001887"/>
    </source>
</evidence>
<dbReference type="SUPFAM" id="SSF88946">
    <property type="entry name" value="Sigma2 domain of RNA polymerase sigma factors"/>
    <property type="match status" value="1"/>
</dbReference>
<evidence type="ECO:0000313" key="7">
    <source>
        <dbReference type="EMBL" id="ADB18588.1"/>
    </source>
</evidence>
<dbReference type="Gene3D" id="1.10.1740.10">
    <property type="match status" value="1"/>
</dbReference>
<dbReference type="PANTHER" id="PTHR43133:SF51">
    <property type="entry name" value="RNA POLYMERASE SIGMA FACTOR"/>
    <property type="match status" value="1"/>
</dbReference>
<gene>
    <name evidence="7" type="ordered locus">Psta_3934</name>
</gene>
<dbReference type="Proteomes" id="UP000001887">
    <property type="component" value="Chromosome"/>
</dbReference>
<dbReference type="HOGENOM" id="CLU_047691_17_1_0"/>
<evidence type="ECO:0000256" key="4">
    <source>
        <dbReference type="ARBA" id="ARBA00023163"/>
    </source>
</evidence>
<dbReference type="Gene3D" id="1.10.10.10">
    <property type="entry name" value="Winged helix-like DNA-binding domain superfamily/Winged helix DNA-binding domain"/>
    <property type="match status" value="1"/>
</dbReference>
<keyword evidence="3" id="KW-0731">Sigma factor</keyword>
<dbReference type="KEGG" id="psl:Psta_3934"/>
<evidence type="ECO:0000256" key="3">
    <source>
        <dbReference type="ARBA" id="ARBA00023082"/>
    </source>
</evidence>
<proteinExistence type="inferred from homology"/>
<keyword evidence="2" id="KW-0805">Transcription regulation</keyword>
<dbReference type="GO" id="GO:0016987">
    <property type="term" value="F:sigma factor activity"/>
    <property type="evidence" value="ECO:0007669"/>
    <property type="project" value="UniProtKB-KW"/>
</dbReference>
<dbReference type="InterPro" id="IPR013325">
    <property type="entry name" value="RNA_pol_sigma_r2"/>
</dbReference>
<feature type="domain" description="RNA polymerase sigma-70 region 2" evidence="5">
    <location>
        <begin position="15"/>
        <end position="81"/>
    </location>
</feature>
<keyword evidence="8" id="KW-1185">Reference proteome</keyword>
<dbReference type="InterPro" id="IPR039425">
    <property type="entry name" value="RNA_pol_sigma-70-like"/>
</dbReference>
<organism evidence="7 8">
    <name type="scientific">Pirellula staleyi (strain ATCC 27377 / DSM 6068 / ICPB 4128)</name>
    <name type="common">Pirella staleyi</name>
    <dbReference type="NCBI Taxonomy" id="530564"/>
    <lineage>
        <taxon>Bacteria</taxon>
        <taxon>Pseudomonadati</taxon>
        <taxon>Planctomycetota</taxon>
        <taxon>Planctomycetia</taxon>
        <taxon>Pirellulales</taxon>
        <taxon>Pirellulaceae</taxon>
        <taxon>Pirellula</taxon>
    </lineage>
</organism>